<name>A0ABQ0A8N1_9GAMM</name>
<gene>
    <name evidence="1" type="ORF">NBRC116591_18080</name>
</gene>
<protein>
    <recommendedName>
        <fullName evidence="3">DUF4157 domain-containing protein</fullName>
    </recommendedName>
</protein>
<organism evidence="1 2">
    <name type="scientific">Sessilibacter corallicola</name>
    <dbReference type="NCBI Taxonomy" id="2904075"/>
    <lineage>
        <taxon>Bacteria</taxon>
        <taxon>Pseudomonadati</taxon>
        <taxon>Pseudomonadota</taxon>
        <taxon>Gammaproteobacteria</taxon>
        <taxon>Cellvibrionales</taxon>
        <taxon>Cellvibrionaceae</taxon>
        <taxon>Sessilibacter</taxon>
    </lineage>
</organism>
<evidence type="ECO:0000313" key="2">
    <source>
        <dbReference type="Proteomes" id="UP001465153"/>
    </source>
</evidence>
<comment type="caution">
    <text evidence="1">The sequence shown here is derived from an EMBL/GenBank/DDBJ whole genome shotgun (WGS) entry which is preliminary data.</text>
</comment>
<reference evidence="1 2" key="1">
    <citation type="submission" date="2024-04" db="EMBL/GenBank/DDBJ databases">
        <title>Draft genome sequence of Sessilibacter corallicola NBRC 116591.</title>
        <authorList>
            <person name="Miyakawa T."/>
            <person name="Kusuya Y."/>
            <person name="Miura T."/>
        </authorList>
    </citation>
    <scope>NUCLEOTIDE SEQUENCE [LARGE SCALE GENOMIC DNA]</scope>
    <source>
        <strain evidence="1 2">KU-00831-HH</strain>
    </source>
</reference>
<dbReference type="EMBL" id="BAABWN010000005">
    <property type="protein sequence ID" value="GAA6167997.1"/>
    <property type="molecule type" value="Genomic_DNA"/>
</dbReference>
<keyword evidence="2" id="KW-1185">Reference proteome</keyword>
<dbReference type="Proteomes" id="UP001465153">
    <property type="component" value="Unassembled WGS sequence"/>
</dbReference>
<proteinExistence type="predicted"/>
<evidence type="ECO:0000313" key="1">
    <source>
        <dbReference type="EMBL" id="GAA6167997.1"/>
    </source>
</evidence>
<evidence type="ECO:0008006" key="3">
    <source>
        <dbReference type="Google" id="ProtNLM"/>
    </source>
</evidence>
<sequence length="169" mass="19595">MKQMIETINQWIDATLEANRDKQQCCLSLPKRVHQFYDEEFLASAFFVETTTIPKPTFIINIPGAEEYLAMDVRGVTYKNTYFVHPDIPLSTHVHELVHVAQWKLLGAETFISEYIRGVQTYGYRDSPLEDIAFTVQQDFEDENASTNKPYDVVERVNLFLLKNKLGLE</sequence>
<accession>A0ABQ0A8N1</accession>